<dbReference type="AlphaFoldDB" id="A0A0B5KSL8"/>
<dbReference type="SMART" id="SM00382">
    <property type="entry name" value="AAA"/>
    <property type="match status" value="1"/>
</dbReference>
<organism evidence="1 2">
    <name type="scientific">Pseudomonas plecoglossicida</name>
    <dbReference type="NCBI Taxonomy" id="70775"/>
    <lineage>
        <taxon>Bacteria</taxon>
        <taxon>Pseudomonadati</taxon>
        <taxon>Pseudomonadota</taxon>
        <taxon>Gammaproteobacteria</taxon>
        <taxon>Pseudomonadales</taxon>
        <taxon>Pseudomonadaceae</taxon>
        <taxon>Pseudomonas</taxon>
    </lineage>
</organism>
<dbReference type="InterPro" id="IPR003593">
    <property type="entry name" value="AAA+_ATPase"/>
</dbReference>
<dbReference type="RefSeq" id="WP_041506384.1">
    <property type="nucleotide sequence ID" value="NZ_CP010359.1"/>
</dbReference>
<dbReference type="PANTHER" id="PTHR30050">
    <property type="entry name" value="CHROMOSOMAL REPLICATION INITIATOR PROTEIN DNAA"/>
    <property type="match status" value="1"/>
</dbReference>
<dbReference type="InterPro" id="IPR027417">
    <property type="entry name" value="P-loop_NTPase"/>
</dbReference>
<evidence type="ECO:0000313" key="1">
    <source>
        <dbReference type="EMBL" id="PBJ97530.1"/>
    </source>
</evidence>
<dbReference type="GO" id="GO:0006260">
    <property type="term" value="P:DNA replication"/>
    <property type="evidence" value="ECO:0007669"/>
    <property type="project" value="TreeGrafter"/>
</dbReference>
<reference evidence="1 2" key="1">
    <citation type="submission" date="2017-09" db="EMBL/GenBank/DDBJ databases">
        <authorList>
            <person name="Ehlers B."/>
            <person name="Leendertz F.H."/>
        </authorList>
    </citation>
    <scope>NUCLEOTIDE SEQUENCE [LARGE SCALE GENOMIC DNA]</scope>
    <source>
        <strain evidence="1 2">DJ-1</strain>
    </source>
</reference>
<name>A0A0B5KSL8_PSEDL</name>
<gene>
    <name evidence="1" type="ORF">CMV24_02090</name>
</gene>
<dbReference type="KEGG" id="ppj:RK21_05804"/>
<dbReference type="CDD" id="cd00009">
    <property type="entry name" value="AAA"/>
    <property type="match status" value="1"/>
</dbReference>
<dbReference type="PANTHER" id="PTHR30050:SF4">
    <property type="entry name" value="ATP-BINDING PROTEIN RV3427C IN INSERTION SEQUENCE-RELATED"/>
    <property type="match status" value="1"/>
</dbReference>
<dbReference type="InterPro" id="IPR002611">
    <property type="entry name" value="IstB_ATP-bd"/>
</dbReference>
<proteinExistence type="predicted"/>
<dbReference type="GO" id="GO:0005524">
    <property type="term" value="F:ATP binding"/>
    <property type="evidence" value="ECO:0007669"/>
    <property type="project" value="UniProtKB-KW"/>
</dbReference>
<dbReference type="EMBL" id="NTME01000001">
    <property type="protein sequence ID" value="PBJ97530.1"/>
    <property type="molecule type" value="Genomic_DNA"/>
</dbReference>
<accession>A0A0B5KSL8</accession>
<keyword evidence="1" id="KW-0547">Nucleotide-binding</keyword>
<dbReference type="Gene3D" id="3.40.50.300">
    <property type="entry name" value="P-loop containing nucleotide triphosphate hydrolases"/>
    <property type="match status" value="1"/>
</dbReference>
<sequence>MTTPQILKTKTAECRIHGAYTDELIESFTGDHFWKGCARCQFDAVHSHDEAVRKPAMVIRHERATNESLLASCLPLRFRAATLDNYRTDTHHEGQTVALNKCREYVDEFEANWDAGRSMMLLGAVGTGKTHLACAIAQQVIRSYGASARYTMAIEIIRDIKMTFDKASQQTERDVYASLLAPDLLVIDEVGVQHGSDFERQVLFEVIDSRYRQLMPTIVVSNLNLSGLRKCLGDRAVDRLTDAGGPAVLFTWASARGEA</sequence>
<protein>
    <submittedName>
        <fullName evidence="1">ATP-binding protein</fullName>
    </submittedName>
</protein>
<comment type="caution">
    <text evidence="1">The sequence shown here is derived from an EMBL/GenBank/DDBJ whole genome shotgun (WGS) entry which is preliminary data.</text>
</comment>
<dbReference type="Pfam" id="PF01695">
    <property type="entry name" value="IstB_IS21"/>
    <property type="match status" value="1"/>
</dbReference>
<dbReference type="Proteomes" id="UP000218102">
    <property type="component" value="Unassembled WGS sequence"/>
</dbReference>
<evidence type="ECO:0000313" key="2">
    <source>
        <dbReference type="Proteomes" id="UP000218102"/>
    </source>
</evidence>
<keyword evidence="1" id="KW-0067">ATP-binding</keyword>
<dbReference type="SUPFAM" id="SSF52540">
    <property type="entry name" value="P-loop containing nucleoside triphosphate hydrolases"/>
    <property type="match status" value="1"/>
</dbReference>